<organism evidence="2 3">
    <name type="scientific">Streptomyces roseolilacinus</name>
    <dbReference type="NCBI Taxonomy" id="66904"/>
    <lineage>
        <taxon>Bacteria</taxon>
        <taxon>Bacillati</taxon>
        <taxon>Actinomycetota</taxon>
        <taxon>Actinomycetes</taxon>
        <taxon>Kitasatosporales</taxon>
        <taxon>Streptomycetaceae</taxon>
        <taxon>Streptomyces</taxon>
    </lineage>
</organism>
<protein>
    <recommendedName>
        <fullName evidence="1">DUF6531 domain-containing protein</fullName>
    </recommendedName>
</protein>
<dbReference type="EMBL" id="BMSV01000002">
    <property type="protein sequence ID" value="GGP97764.1"/>
    <property type="molecule type" value="Genomic_DNA"/>
</dbReference>
<gene>
    <name evidence="2" type="ORF">GCM10010249_15360</name>
</gene>
<feature type="domain" description="DUF6531" evidence="1">
    <location>
        <begin position="27"/>
        <end position="61"/>
    </location>
</feature>
<dbReference type="Proteomes" id="UP000654123">
    <property type="component" value="Unassembled WGS sequence"/>
</dbReference>
<evidence type="ECO:0000259" key="1">
    <source>
        <dbReference type="Pfam" id="PF20148"/>
    </source>
</evidence>
<accession>A0A918AXS9</accession>
<keyword evidence="3" id="KW-1185">Reference proteome</keyword>
<evidence type="ECO:0000313" key="2">
    <source>
        <dbReference type="EMBL" id="GGP97764.1"/>
    </source>
</evidence>
<comment type="caution">
    <text evidence="2">The sequence shown here is derived from an EMBL/GenBank/DDBJ whole genome shotgun (WGS) entry which is preliminary data.</text>
</comment>
<dbReference type="AlphaFoldDB" id="A0A918AXS9"/>
<proteinExistence type="predicted"/>
<name>A0A918AXS9_9ACTN</name>
<dbReference type="Pfam" id="PF20148">
    <property type="entry name" value="DUF6531"/>
    <property type="match status" value="1"/>
</dbReference>
<reference evidence="2" key="2">
    <citation type="submission" date="2020-09" db="EMBL/GenBank/DDBJ databases">
        <authorList>
            <person name="Sun Q."/>
            <person name="Ohkuma M."/>
        </authorList>
    </citation>
    <scope>NUCLEOTIDE SEQUENCE</scope>
    <source>
        <strain evidence="2">JCM 4335</strain>
    </source>
</reference>
<dbReference type="RefSeq" id="WP_373295913.1">
    <property type="nucleotide sequence ID" value="NZ_BMSV01000002.1"/>
</dbReference>
<reference evidence="2" key="1">
    <citation type="journal article" date="2014" name="Int. J. Syst. Evol. Microbiol.">
        <title>Complete genome sequence of Corynebacterium casei LMG S-19264T (=DSM 44701T), isolated from a smear-ripened cheese.</title>
        <authorList>
            <consortium name="US DOE Joint Genome Institute (JGI-PGF)"/>
            <person name="Walter F."/>
            <person name="Albersmeier A."/>
            <person name="Kalinowski J."/>
            <person name="Ruckert C."/>
        </authorList>
    </citation>
    <scope>NUCLEOTIDE SEQUENCE</scope>
    <source>
        <strain evidence="2">JCM 4335</strain>
    </source>
</reference>
<dbReference type="InterPro" id="IPR045351">
    <property type="entry name" value="DUF6531"/>
</dbReference>
<evidence type="ECO:0000313" key="3">
    <source>
        <dbReference type="Proteomes" id="UP000654123"/>
    </source>
</evidence>
<sequence length="90" mass="10297">MADDAAGAVPWHQISEFRITDALVARINLSNGNLMLAATDFEVAEVAQKLRLARTYNSFDAPWGKASQRRWQEYERYLLIEPRSWSPSAR</sequence>